<evidence type="ECO:0000256" key="1">
    <source>
        <dbReference type="ARBA" id="ARBA00000085"/>
    </source>
</evidence>
<keyword evidence="7" id="KW-0067">ATP-binding</keyword>
<keyword evidence="8" id="KW-0902">Two-component regulatory system</keyword>
<dbReference type="PRINTS" id="PR00344">
    <property type="entry name" value="BCTRLSENSOR"/>
</dbReference>
<dbReference type="PANTHER" id="PTHR43065">
    <property type="entry name" value="SENSOR HISTIDINE KINASE"/>
    <property type="match status" value="1"/>
</dbReference>
<evidence type="ECO:0000259" key="9">
    <source>
        <dbReference type="PROSITE" id="PS50109"/>
    </source>
</evidence>
<dbReference type="InterPro" id="IPR005467">
    <property type="entry name" value="His_kinase_dom"/>
</dbReference>
<keyword evidence="11" id="KW-1185">Reference proteome</keyword>
<dbReference type="Proteomes" id="UP001163981">
    <property type="component" value="Chromosome"/>
</dbReference>
<gene>
    <name evidence="10" type="ORF">JRG66_13430</name>
</gene>
<evidence type="ECO:0000256" key="3">
    <source>
        <dbReference type="ARBA" id="ARBA00022553"/>
    </source>
</evidence>
<evidence type="ECO:0000256" key="2">
    <source>
        <dbReference type="ARBA" id="ARBA00012438"/>
    </source>
</evidence>
<dbReference type="InterPro" id="IPR003594">
    <property type="entry name" value="HATPase_dom"/>
</dbReference>
<dbReference type="PANTHER" id="PTHR43065:SF10">
    <property type="entry name" value="PEROXIDE STRESS-ACTIVATED HISTIDINE KINASE MAK3"/>
    <property type="match status" value="1"/>
</dbReference>
<keyword evidence="5" id="KW-0547">Nucleotide-binding</keyword>
<dbReference type="Pfam" id="PF02518">
    <property type="entry name" value="HATPase_c"/>
    <property type="match status" value="1"/>
</dbReference>
<accession>A0ABY6NQ03</accession>
<comment type="catalytic activity">
    <reaction evidence="1">
        <text>ATP + protein L-histidine = ADP + protein N-phospho-L-histidine.</text>
        <dbReference type="EC" id="2.7.13.3"/>
    </reaction>
</comment>
<protein>
    <recommendedName>
        <fullName evidence="2">histidine kinase</fullName>
        <ecNumber evidence="2">2.7.13.3</ecNumber>
    </recommendedName>
</protein>
<evidence type="ECO:0000313" key="10">
    <source>
        <dbReference type="EMBL" id="UZH54952.1"/>
    </source>
</evidence>
<dbReference type="EMBL" id="CP069620">
    <property type="protein sequence ID" value="UZH54952.1"/>
    <property type="molecule type" value="Genomic_DNA"/>
</dbReference>
<dbReference type="Pfam" id="PF00512">
    <property type="entry name" value="HisKA"/>
    <property type="match status" value="1"/>
</dbReference>
<dbReference type="SMART" id="SM00388">
    <property type="entry name" value="HisKA"/>
    <property type="match status" value="1"/>
</dbReference>
<dbReference type="CDD" id="cd00082">
    <property type="entry name" value="HisKA"/>
    <property type="match status" value="1"/>
</dbReference>
<keyword evidence="4" id="KW-0808">Transferase</keyword>
<keyword evidence="3" id="KW-0597">Phosphoprotein</keyword>
<evidence type="ECO:0000256" key="7">
    <source>
        <dbReference type="ARBA" id="ARBA00022840"/>
    </source>
</evidence>
<dbReference type="Gene3D" id="1.10.287.130">
    <property type="match status" value="1"/>
</dbReference>
<name>A0ABY6NQ03_9FLAO</name>
<dbReference type="InterPro" id="IPR004358">
    <property type="entry name" value="Sig_transdc_His_kin-like_C"/>
</dbReference>
<feature type="domain" description="Histidine kinase" evidence="9">
    <location>
        <begin position="157"/>
        <end position="365"/>
    </location>
</feature>
<dbReference type="InterPro" id="IPR036890">
    <property type="entry name" value="HATPase_C_sf"/>
</dbReference>
<dbReference type="Gene3D" id="3.30.565.10">
    <property type="entry name" value="Histidine kinase-like ATPase, C-terminal domain"/>
    <property type="match status" value="1"/>
</dbReference>
<dbReference type="InterPro" id="IPR003661">
    <property type="entry name" value="HisK_dim/P_dom"/>
</dbReference>
<evidence type="ECO:0000313" key="11">
    <source>
        <dbReference type="Proteomes" id="UP001163981"/>
    </source>
</evidence>
<dbReference type="SMART" id="SM00387">
    <property type="entry name" value="HATPase_c"/>
    <property type="match status" value="1"/>
</dbReference>
<proteinExistence type="predicted"/>
<dbReference type="GO" id="GO:0016301">
    <property type="term" value="F:kinase activity"/>
    <property type="evidence" value="ECO:0007669"/>
    <property type="project" value="UniProtKB-KW"/>
</dbReference>
<evidence type="ECO:0000256" key="6">
    <source>
        <dbReference type="ARBA" id="ARBA00022777"/>
    </source>
</evidence>
<dbReference type="SUPFAM" id="SSF47384">
    <property type="entry name" value="Homodimeric domain of signal transducing histidine kinase"/>
    <property type="match status" value="1"/>
</dbReference>
<dbReference type="PROSITE" id="PS50109">
    <property type="entry name" value="HIS_KIN"/>
    <property type="match status" value="1"/>
</dbReference>
<keyword evidence="6 10" id="KW-0418">Kinase</keyword>
<dbReference type="RefSeq" id="WP_265163294.1">
    <property type="nucleotide sequence ID" value="NZ_CP069620.1"/>
</dbReference>
<sequence>MPGTISTKIELQERIKELSCLYEISSVIRDHEGEISATLEKISEVLKQAWRFPEDAVVELKLNGFQHSTGKIPQKNVAQQAFIYTFSEVKGAIKIYYPQEKHRETAFLPEEQKLLEKAAHEVGSFYEKIKQKEQEELLRRSIHRNDRLAILGEITAGIAHELNTPLGNILGFAELIKERAENSQTKKDIGKIIKAAIYSREVVKKLMFFACEIPQEMKIIKIQPIVAQALSLLKPNFKKAGVECHFRVADKGIEAQLDPIQLTQVLFNLLINALYFSPQGSAIEVKLYRNEASLYIEIADEGPGIKEELKSKIFEPFFTTKPIGDGSGLGLSVVHGIIRSHKGNIVALDNQPQGSIFQISIPLRN</sequence>
<evidence type="ECO:0000256" key="4">
    <source>
        <dbReference type="ARBA" id="ARBA00022679"/>
    </source>
</evidence>
<dbReference type="EC" id="2.7.13.3" evidence="2"/>
<dbReference type="SUPFAM" id="SSF55874">
    <property type="entry name" value="ATPase domain of HSP90 chaperone/DNA topoisomerase II/histidine kinase"/>
    <property type="match status" value="1"/>
</dbReference>
<organism evidence="10 11">
    <name type="scientific">Salinimicrobium tongyeongense</name>
    <dbReference type="NCBI Taxonomy" id="2809707"/>
    <lineage>
        <taxon>Bacteria</taxon>
        <taxon>Pseudomonadati</taxon>
        <taxon>Bacteroidota</taxon>
        <taxon>Flavobacteriia</taxon>
        <taxon>Flavobacteriales</taxon>
        <taxon>Flavobacteriaceae</taxon>
        <taxon>Salinimicrobium</taxon>
    </lineage>
</organism>
<reference evidence="10" key="1">
    <citation type="submission" date="2021-02" db="EMBL/GenBank/DDBJ databases">
        <title>Salinimicrobium sp. nov. isolated from seawater in Tongyeong, Republic of Korea.</title>
        <authorList>
            <person name="Lee S.-J."/>
        </authorList>
    </citation>
    <scope>NUCLEOTIDE SEQUENCE</scope>
    <source>
        <strain evidence="10">HN-2-9-2</strain>
    </source>
</reference>
<evidence type="ECO:0000256" key="8">
    <source>
        <dbReference type="ARBA" id="ARBA00023012"/>
    </source>
</evidence>
<dbReference type="InterPro" id="IPR036097">
    <property type="entry name" value="HisK_dim/P_sf"/>
</dbReference>
<evidence type="ECO:0000256" key="5">
    <source>
        <dbReference type="ARBA" id="ARBA00022741"/>
    </source>
</evidence>